<dbReference type="Gene3D" id="1.10.630.10">
    <property type="entry name" value="Cytochrome P450"/>
    <property type="match status" value="1"/>
</dbReference>
<dbReference type="SUPFAM" id="SSF48264">
    <property type="entry name" value="Cytochrome P450"/>
    <property type="match status" value="1"/>
</dbReference>
<dbReference type="GO" id="GO:0020037">
    <property type="term" value="F:heme binding"/>
    <property type="evidence" value="ECO:0007669"/>
    <property type="project" value="InterPro"/>
</dbReference>
<dbReference type="GO" id="GO:0008395">
    <property type="term" value="F:steroid hydroxylase activity"/>
    <property type="evidence" value="ECO:0007669"/>
    <property type="project" value="TreeGrafter"/>
</dbReference>
<dbReference type="PRINTS" id="PR00359">
    <property type="entry name" value="BP450"/>
</dbReference>
<organism evidence="2 3">
    <name type="scientific">Solirubrobacter ginsenosidimutans</name>
    <dbReference type="NCBI Taxonomy" id="490573"/>
    <lineage>
        <taxon>Bacteria</taxon>
        <taxon>Bacillati</taxon>
        <taxon>Actinomycetota</taxon>
        <taxon>Thermoleophilia</taxon>
        <taxon>Solirubrobacterales</taxon>
        <taxon>Solirubrobacteraceae</taxon>
        <taxon>Solirubrobacter</taxon>
    </lineage>
</organism>
<sequence length="358" mass="37672">MIAVVRRHDTLDGWVITDAPTALAVLHDPAQWSSDRFDGPRPVEYDTWVAELAAQDAGVRELLALTPQALVGLDPPDHGRMRAVLRRSFAPGAVEGWRAMIAGEVEAALDGIVTGEPVDVVAAFTRPVPFRVVARLLGLPRARWDALEALAHAASTDDTATEDRAALRARLVAERDVMRFFLAALEEPAGGILALLRGAVDDGAVSAREAAGLCREVLVAGSDSVGHLLAGALAELASGPVPEDLSAFVEHRLAIDPPFAAFWRRATSPVTLGGVAIPADGLVQLAYAGLNEGAARHLSFGHGVHFCLGAALARLEASIALRAIVDATRAIEVAGPAERLASPAVNGHRHMILRLTPA</sequence>
<evidence type="ECO:0000313" key="3">
    <source>
        <dbReference type="Proteomes" id="UP001149140"/>
    </source>
</evidence>
<dbReference type="InterPro" id="IPR036396">
    <property type="entry name" value="Cyt_P450_sf"/>
</dbReference>
<dbReference type="RefSeq" id="WP_270038132.1">
    <property type="nucleotide sequence ID" value="NZ_JAPDOD010000002.1"/>
</dbReference>
<dbReference type="EMBL" id="JAPDOD010000002">
    <property type="protein sequence ID" value="MDA0159428.1"/>
    <property type="molecule type" value="Genomic_DNA"/>
</dbReference>
<dbReference type="GO" id="GO:0005506">
    <property type="term" value="F:iron ion binding"/>
    <property type="evidence" value="ECO:0007669"/>
    <property type="project" value="InterPro"/>
</dbReference>
<dbReference type="AlphaFoldDB" id="A0A9X3MTI8"/>
<accession>A0A9X3MTI8</accession>
<comment type="similarity">
    <text evidence="1">Belongs to the cytochrome P450 family.</text>
</comment>
<dbReference type="InterPro" id="IPR002397">
    <property type="entry name" value="Cyt_P450_B"/>
</dbReference>
<dbReference type="InterPro" id="IPR017972">
    <property type="entry name" value="Cyt_P450_CS"/>
</dbReference>
<name>A0A9X3MTI8_9ACTN</name>
<dbReference type="PROSITE" id="PS00086">
    <property type="entry name" value="CYTOCHROME_P450"/>
    <property type="match status" value="1"/>
</dbReference>
<evidence type="ECO:0000313" key="2">
    <source>
        <dbReference type="EMBL" id="MDA0159428.1"/>
    </source>
</evidence>
<reference evidence="2" key="1">
    <citation type="submission" date="2022-10" db="EMBL/GenBank/DDBJ databases">
        <title>The WGS of Solirubrobacter ginsenosidimutans DSM 21036.</title>
        <authorList>
            <person name="Jiang Z."/>
        </authorList>
    </citation>
    <scope>NUCLEOTIDE SEQUENCE</scope>
    <source>
        <strain evidence="2">DSM 21036</strain>
    </source>
</reference>
<keyword evidence="3" id="KW-1185">Reference proteome</keyword>
<dbReference type="Proteomes" id="UP001149140">
    <property type="component" value="Unassembled WGS sequence"/>
</dbReference>
<dbReference type="PANTHER" id="PTHR46696:SF4">
    <property type="entry name" value="BIOTIN BIOSYNTHESIS CYTOCHROME P450"/>
    <property type="match status" value="1"/>
</dbReference>
<protein>
    <submittedName>
        <fullName evidence="2">Cytochrome P450</fullName>
    </submittedName>
</protein>
<comment type="caution">
    <text evidence="2">The sequence shown here is derived from an EMBL/GenBank/DDBJ whole genome shotgun (WGS) entry which is preliminary data.</text>
</comment>
<evidence type="ECO:0000256" key="1">
    <source>
        <dbReference type="ARBA" id="ARBA00010617"/>
    </source>
</evidence>
<proteinExistence type="inferred from homology"/>
<dbReference type="GO" id="GO:0036199">
    <property type="term" value="F:cholest-4-en-3-one 26-monooxygenase activity"/>
    <property type="evidence" value="ECO:0007669"/>
    <property type="project" value="TreeGrafter"/>
</dbReference>
<dbReference type="PANTHER" id="PTHR46696">
    <property type="entry name" value="P450, PUTATIVE (EUROFUNG)-RELATED"/>
    <property type="match status" value="1"/>
</dbReference>
<gene>
    <name evidence="2" type="ORF">OM076_04060</name>
</gene>
<dbReference type="GO" id="GO:0006707">
    <property type="term" value="P:cholesterol catabolic process"/>
    <property type="evidence" value="ECO:0007669"/>
    <property type="project" value="TreeGrafter"/>
</dbReference>